<protein>
    <recommendedName>
        <fullName evidence="4">Peptidase M14 domain-containing protein</fullName>
    </recommendedName>
</protein>
<dbReference type="VEuPathDB" id="CryptoDB:Cvel_15371"/>
<dbReference type="GO" id="GO:0005615">
    <property type="term" value="C:extracellular space"/>
    <property type="evidence" value="ECO:0007669"/>
    <property type="project" value="TreeGrafter"/>
</dbReference>
<dbReference type="EMBL" id="CDMZ01000148">
    <property type="protein sequence ID" value="CEM07833.1"/>
    <property type="molecule type" value="Genomic_DNA"/>
</dbReference>
<dbReference type="GO" id="GO:0008270">
    <property type="term" value="F:zinc ion binding"/>
    <property type="evidence" value="ECO:0007669"/>
    <property type="project" value="InterPro"/>
</dbReference>
<dbReference type="AlphaFoldDB" id="A0A0G4F6T1"/>
<evidence type="ECO:0000256" key="2">
    <source>
        <dbReference type="ARBA" id="ARBA00005988"/>
    </source>
</evidence>
<dbReference type="GO" id="GO:0006508">
    <property type="term" value="P:proteolysis"/>
    <property type="evidence" value="ECO:0007669"/>
    <property type="project" value="InterPro"/>
</dbReference>
<dbReference type="GO" id="GO:0004181">
    <property type="term" value="F:metallocarboxypeptidase activity"/>
    <property type="evidence" value="ECO:0007669"/>
    <property type="project" value="InterPro"/>
</dbReference>
<gene>
    <name evidence="5" type="ORF">Cvel_15371</name>
</gene>
<feature type="compositionally biased region" description="Gly residues" evidence="3">
    <location>
        <begin position="358"/>
        <end position="372"/>
    </location>
</feature>
<feature type="domain" description="Peptidase M14" evidence="4">
    <location>
        <begin position="80"/>
        <end position="195"/>
    </location>
</feature>
<comment type="similarity">
    <text evidence="2">Belongs to the peptidase M14 family.</text>
</comment>
<evidence type="ECO:0000259" key="4">
    <source>
        <dbReference type="Pfam" id="PF00246"/>
    </source>
</evidence>
<proteinExistence type="inferred from homology"/>
<comment type="cofactor">
    <cofactor evidence="1">
        <name>Zn(2+)</name>
        <dbReference type="ChEBI" id="CHEBI:29105"/>
    </cofactor>
</comment>
<accession>A0A0G4F6T1</accession>
<dbReference type="PhylomeDB" id="A0A0G4F6T1"/>
<reference evidence="5" key="1">
    <citation type="submission" date="2014-11" db="EMBL/GenBank/DDBJ databases">
        <authorList>
            <person name="Otto D Thomas"/>
            <person name="Naeem Raeece"/>
        </authorList>
    </citation>
    <scope>NUCLEOTIDE SEQUENCE</scope>
</reference>
<dbReference type="Pfam" id="PF00246">
    <property type="entry name" value="Peptidase_M14"/>
    <property type="match status" value="1"/>
</dbReference>
<evidence type="ECO:0000256" key="1">
    <source>
        <dbReference type="ARBA" id="ARBA00001947"/>
    </source>
</evidence>
<feature type="compositionally biased region" description="Basic and acidic residues" evidence="3">
    <location>
        <begin position="316"/>
        <end position="328"/>
    </location>
</feature>
<dbReference type="InterPro" id="IPR000834">
    <property type="entry name" value="Peptidase_M14"/>
</dbReference>
<organism evidence="5">
    <name type="scientific">Chromera velia CCMP2878</name>
    <dbReference type="NCBI Taxonomy" id="1169474"/>
    <lineage>
        <taxon>Eukaryota</taxon>
        <taxon>Sar</taxon>
        <taxon>Alveolata</taxon>
        <taxon>Colpodellida</taxon>
        <taxon>Chromeraceae</taxon>
        <taxon>Chromera</taxon>
    </lineage>
</organism>
<evidence type="ECO:0000256" key="3">
    <source>
        <dbReference type="SAM" id="MobiDB-lite"/>
    </source>
</evidence>
<dbReference type="Gene3D" id="3.40.630.10">
    <property type="entry name" value="Zn peptidases"/>
    <property type="match status" value="1"/>
</dbReference>
<sequence length="489" mass="53765">MSPKTETKSRALVFFGEHPREIVSPEIGFNVLLHFCGSYLDSAADLPLSEEMKKNILDCPKCKELDGVLNQMGGVEGKGVEVKLVLNANPRGREKVENGQFSERWDADGVDINRDWQRLTEAIEAEFAPKDSSLKNLTAYSETNQGKQNKQHPFTAPETQILHQVVVDYQPHVFLSVHSGYRGIFMPWASLNALETLRHGDEMMEIMSEVAMDKTLNLDCPFGRMTEVLRYSSPSNCLDYVFLCGRAQYAYAFERIKCLRGFVFVLVVLLHLVQVYVRDDKEEANIRRLVSSMNATGTMLQSSSAIALSGSVEAEVSPHDHADAETEAHPTAPQGLLEKRQQPKRKGSPGGASRTGAGLHGETGEGSGGPGSGAFVQTGTGSASSSRFADTSPDMATKGGCLRYFNPIPVDGTPSSTVDGQRLDRAVIDKWTGATLQILLKSAQRVEDEQLKEGPPLPRMLLRPCVRSLPRCRGLDRRGESDSEEPSFF</sequence>
<feature type="region of interest" description="Disordered" evidence="3">
    <location>
        <begin position="311"/>
        <end position="392"/>
    </location>
</feature>
<name>A0A0G4F6T1_9ALVE</name>
<dbReference type="PANTHER" id="PTHR11705:SF119">
    <property type="entry name" value="OS02G0119300 PROTEIN"/>
    <property type="match status" value="1"/>
</dbReference>
<dbReference type="PANTHER" id="PTHR11705">
    <property type="entry name" value="PROTEASE FAMILY M14 CARBOXYPEPTIDASE A,B"/>
    <property type="match status" value="1"/>
</dbReference>
<dbReference type="SUPFAM" id="SSF53187">
    <property type="entry name" value="Zn-dependent exopeptidases"/>
    <property type="match status" value="1"/>
</dbReference>
<feature type="compositionally biased region" description="Polar residues" evidence="3">
    <location>
        <begin position="375"/>
        <end position="389"/>
    </location>
</feature>
<evidence type="ECO:0000313" key="5">
    <source>
        <dbReference type="EMBL" id="CEM07833.1"/>
    </source>
</evidence>